<evidence type="ECO:0000313" key="3">
    <source>
        <dbReference type="Proteomes" id="UP000009192"/>
    </source>
</evidence>
<dbReference type="KEGG" id="dmo:Dmoj_GI10461"/>
<evidence type="ECO:0000256" key="1">
    <source>
        <dbReference type="SAM" id="MobiDB-lite"/>
    </source>
</evidence>
<feature type="compositionally biased region" description="Pro residues" evidence="1">
    <location>
        <begin position="102"/>
        <end position="133"/>
    </location>
</feature>
<dbReference type="eggNOG" id="ENOG502SZC5">
    <property type="taxonomic scope" value="Eukaryota"/>
</dbReference>
<dbReference type="HOGENOM" id="CLU_622993_0_0_1"/>
<feature type="region of interest" description="Disordered" evidence="1">
    <location>
        <begin position="360"/>
        <end position="400"/>
    </location>
</feature>
<dbReference type="AlphaFoldDB" id="B4K6M0"/>
<feature type="region of interest" description="Disordered" evidence="1">
    <location>
        <begin position="233"/>
        <end position="330"/>
    </location>
</feature>
<feature type="compositionally biased region" description="Low complexity" evidence="1">
    <location>
        <begin position="311"/>
        <end position="330"/>
    </location>
</feature>
<dbReference type="InParanoid" id="B4K6M0"/>
<feature type="compositionally biased region" description="Polar residues" evidence="1">
    <location>
        <begin position="386"/>
        <end position="400"/>
    </location>
</feature>
<reference evidence="2 3" key="1">
    <citation type="journal article" date="2007" name="Nature">
        <title>Evolution of genes and genomes on the Drosophila phylogeny.</title>
        <authorList>
            <consortium name="Drosophila 12 Genomes Consortium"/>
            <person name="Clark A.G."/>
            <person name="Eisen M.B."/>
            <person name="Smith D.R."/>
            <person name="Bergman C.M."/>
            <person name="Oliver B."/>
            <person name="Markow T.A."/>
            <person name="Kaufman T.C."/>
            <person name="Kellis M."/>
            <person name="Gelbart W."/>
            <person name="Iyer V.N."/>
            <person name="Pollard D.A."/>
            <person name="Sackton T.B."/>
            <person name="Larracuente A.M."/>
            <person name="Singh N.D."/>
            <person name="Abad J.P."/>
            <person name="Abt D.N."/>
            <person name="Adryan B."/>
            <person name="Aguade M."/>
            <person name="Akashi H."/>
            <person name="Anderson W.W."/>
            <person name="Aquadro C.F."/>
            <person name="Ardell D.H."/>
            <person name="Arguello R."/>
            <person name="Artieri C.G."/>
            <person name="Barbash D.A."/>
            <person name="Barker D."/>
            <person name="Barsanti P."/>
            <person name="Batterham P."/>
            <person name="Batzoglou S."/>
            <person name="Begun D."/>
            <person name="Bhutkar A."/>
            <person name="Blanco E."/>
            <person name="Bosak S.A."/>
            <person name="Bradley R.K."/>
            <person name="Brand A.D."/>
            <person name="Brent M.R."/>
            <person name="Brooks A.N."/>
            <person name="Brown R.H."/>
            <person name="Butlin R.K."/>
            <person name="Caggese C."/>
            <person name="Calvi B.R."/>
            <person name="Bernardo de Carvalho A."/>
            <person name="Caspi A."/>
            <person name="Castrezana S."/>
            <person name="Celniker S.E."/>
            <person name="Chang J.L."/>
            <person name="Chapple C."/>
            <person name="Chatterji S."/>
            <person name="Chinwalla A."/>
            <person name="Civetta A."/>
            <person name="Clifton S.W."/>
            <person name="Comeron J.M."/>
            <person name="Costello J.C."/>
            <person name="Coyne J.A."/>
            <person name="Daub J."/>
            <person name="David R.G."/>
            <person name="Delcher A.L."/>
            <person name="Delehaunty K."/>
            <person name="Do C.B."/>
            <person name="Ebling H."/>
            <person name="Edwards K."/>
            <person name="Eickbush T."/>
            <person name="Evans J.D."/>
            <person name="Filipski A."/>
            <person name="Findeiss S."/>
            <person name="Freyhult E."/>
            <person name="Fulton L."/>
            <person name="Fulton R."/>
            <person name="Garcia A.C."/>
            <person name="Gardiner A."/>
            <person name="Garfield D.A."/>
            <person name="Garvin B.E."/>
            <person name="Gibson G."/>
            <person name="Gilbert D."/>
            <person name="Gnerre S."/>
            <person name="Godfrey J."/>
            <person name="Good R."/>
            <person name="Gotea V."/>
            <person name="Gravely B."/>
            <person name="Greenberg A.J."/>
            <person name="Griffiths-Jones S."/>
            <person name="Gross S."/>
            <person name="Guigo R."/>
            <person name="Gustafson E.A."/>
            <person name="Haerty W."/>
            <person name="Hahn M.W."/>
            <person name="Halligan D.L."/>
            <person name="Halpern A.L."/>
            <person name="Halter G.M."/>
            <person name="Han M.V."/>
            <person name="Heger A."/>
            <person name="Hillier L."/>
            <person name="Hinrichs A.S."/>
            <person name="Holmes I."/>
            <person name="Hoskins R.A."/>
            <person name="Hubisz M.J."/>
            <person name="Hultmark D."/>
            <person name="Huntley M.A."/>
            <person name="Jaffe D.B."/>
            <person name="Jagadeeshan S."/>
            <person name="Jeck W.R."/>
            <person name="Johnson J."/>
            <person name="Jones C.D."/>
            <person name="Jordan W.C."/>
            <person name="Karpen G.H."/>
            <person name="Kataoka E."/>
            <person name="Keightley P.D."/>
            <person name="Kheradpour P."/>
            <person name="Kirkness E.F."/>
            <person name="Koerich L.B."/>
            <person name="Kristiansen K."/>
            <person name="Kudrna D."/>
            <person name="Kulathinal R.J."/>
            <person name="Kumar S."/>
            <person name="Kwok R."/>
            <person name="Lander E."/>
            <person name="Langley C.H."/>
            <person name="Lapoint R."/>
            <person name="Lazzaro B.P."/>
            <person name="Lee S.J."/>
            <person name="Levesque L."/>
            <person name="Li R."/>
            <person name="Lin C.F."/>
            <person name="Lin M.F."/>
            <person name="Lindblad-Toh K."/>
            <person name="Llopart A."/>
            <person name="Long M."/>
            <person name="Low L."/>
            <person name="Lozovsky E."/>
            <person name="Lu J."/>
            <person name="Luo M."/>
            <person name="Machado C.A."/>
            <person name="Makalowski W."/>
            <person name="Marzo M."/>
            <person name="Matsuda M."/>
            <person name="Matzkin L."/>
            <person name="McAllister B."/>
            <person name="McBride C.S."/>
            <person name="McKernan B."/>
            <person name="McKernan K."/>
            <person name="Mendez-Lago M."/>
            <person name="Minx P."/>
            <person name="Mollenhauer M.U."/>
            <person name="Montooth K."/>
            <person name="Mount S.M."/>
            <person name="Mu X."/>
            <person name="Myers E."/>
            <person name="Negre B."/>
            <person name="Newfeld S."/>
            <person name="Nielsen R."/>
            <person name="Noor M.A."/>
            <person name="O'Grady P."/>
            <person name="Pachter L."/>
            <person name="Papaceit M."/>
            <person name="Parisi M.J."/>
            <person name="Parisi M."/>
            <person name="Parts L."/>
            <person name="Pedersen J.S."/>
            <person name="Pesole G."/>
            <person name="Phillippy A.M."/>
            <person name="Ponting C.P."/>
            <person name="Pop M."/>
            <person name="Porcelli D."/>
            <person name="Powell J.R."/>
            <person name="Prohaska S."/>
            <person name="Pruitt K."/>
            <person name="Puig M."/>
            <person name="Quesneville H."/>
            <person name="Ram K.R."/>
            <person name="Rand D."/>
            <person name="Rasmussen M.D."/>
            <person name="Reed L.K."/>
            <person name="Reenan R."/>
            <person name="Reily A."/>
            <person name="Remington K.A."/>
            <person name="Rieger T.T."/>
            <person name="Ritchie M.G."/>
            <person name="Robin C."/>
            <person name="Rogers Y.H."/>
            <person name="Rohde C."/>
            <person name="Rozas J."/>
            <person name="Rubenfield M.J."/>
            <person name="Ruiz A."/>
            <person name="Russo S."/>
            <person name="Salzberg S.L."/>
            <person name="Sanchez-Gracia A."/>
            <person name="Saranga D.J."/>
            <person name="Sato H."/>
            <person name="Schaeffer S.W."/>
            <person name="Schatz M.C."/>
            <person name="Schlenke T."/>
            <person name="Schwartz R."/>
            <person name="Segarra C."/>
            <person name="Singh R.S."/>
            <person name="Sirot L."/>
            <person name="Sirota M."/>
            <person name="Sisneros N.B."/>
            <person name="Smith C.D."/>
            <person name="Smith T.F."/>
            <person name="Spieth J."/>
            <person name="Stage D.E."/>
            <person name="Stark A."/>
            <person name="Stephan W."/>
            <person name="Strausberg R.L."/>
            <person name="Strempel S."/>
            <person name="Sturgill D."/>
            <person name="Sutton G."/>
            <person name="Sutton G.G."/>
            <person name="Tao W."/>
            <person name="Teichmann S."/>
            <person name="Tobari Y.N."/>
            <person name="Tomimura Y."/>
            <person name="Tsolas J.M."/>
            <person name="Valente V.L."/>
            <person name="Venter E."/>
            <person name="Venter J.C."/>
            <person name="Vicario S."/>
            <person name="Vieira F.G."/>
            <person name="Vilella A.J."/>
            <person name="Villasante A."/>
            <person name="Walenz B."/>
            <person name="Wang J."/>
            <person name="Wasserman M."/>
            <person name="Watts T."/>
            <person name="Wilson D."/>
            <person name="Wilson R.K."/>
            <person name="Wing R.A."/>
            <person name="Wolfner M.F."/>
            <person name="Wong A."/>
            <person name="Wong G.K."/>
            <person name="Wu C.I."/>
            <person name="Wu G."/>
            <person name="Yamamoto D."/>
            <person name="Yang H.P."/>
            <person name="Yang S.P."/>
            <person name="Yorke J.A."/>
            <person name="Yoshida K."/>
            <person name="Zdobnov E."/>
            <person name="Zhang P."/>
            <person name="Zhang Y."/>
            <person name="Zimin A.V."/>
            <person name="Baldwin J."/>
            <person name="Abdouelleil A."/>
            <person name="Abdulkadir J."/>
            <person name="Abebe A."/>
            <person name="Abera B."/>
            <person name="Abreu J."/>
            <person name="Acer S.C."/>
            <person name="Aftuck L."/>
            <person name="Alexander A."/>
            <person name="An P."/>
            <person name="Anderson E."/>
            <person name="Anderson S."/>
            <person name="Arachi H."/>
            <person name="Azer M."/>
            <person name="Bachantsang P."/>
            <person name="Barry A."/>
            <person name="Bayul T."/>
            <person name="Berlin A."/>
            <person name="Bessette D."/>
            <person name="Bloom T."/>
            <person name="Blye J."/>
            <person name="Boguslavskiy L."/>
            <person name="Bonnet C."/>
            <person name="Boukhgalter B."/>
            <person name="Bourzgui I."/>
            <person name="Brown A."/>
            <person name="Cahill P."/>
            <person name="Channer S."/>
            <person name="Cheshatsang Y."/>
            <person name="Chuda L."/>
            <person name="Citroen M."/>
            <person name="Collymore A."/>
            <person name="Cooke P."/>
            <person name="Costello M."/>
            <person name="D'Aco K."/>
            <person name="Daza R."/>
            <person name="De Haan G."/>
            <person name="DeGray S."/>
            <person name="DeMaso C."/>
            <person name="Dhargay N."/>
            <person name="Dooley K."/>
            <person name="Dooley E."/>
            <person name="Doricent M."/>
            <person name="Dorje P."/>
            <person name="Dorjee K."/>
            <person name="Dupes A."/>
            <person name="Elong R."/>
            <person name="Falk J."/>
            <person name="Farina A."/>
            <person name="Faro S."/>
            <person name="Ferguson D."/>
            <person name="Fisher S."/>
            <person name="Foley C.D."/>
            <person name="Franke A."/>
            <person name="Friedrich D."/>
            <person name="Gadbois L."/>
            <person name="Gearin G."/>
            <person name="Gearin C.R."/>
            <person name="Giannoukos G."/>
            <person name="Goode T."/>
            <person name="Graham J."/>
            <person name="Grandbois E."/>
            <person name="Grewal S."/>
            <person name="Gyaltsen K."/>
            <person name="Hafez N."/>
            <person name="Hagos B."/>
            <person name="Hall J."/>
            <person name="Henson C."/>
            <person name="Hollinger A."/>
            <person name="Honan T."/>
            <person name="Huard M.D."/>
            <person name="Hughes L."/>
            <person name="Hurhula B."/>
            <person name="Husby M.E."/>
            <person name="Kamat A."/>
            <person name="Kanga B."/>
            <person name="Kashin S."/>
            <person name="Khazanovich D."/>
            <person name="Kisner P."/>
            <person name="Lance K."/>
            <person name="Lara M."/>
            <person name="Lee W."/>
            <person name="Lennon N."/>
            <person name="Letendre F."/>
            <person name="LeVine R."/>
            <person name="Lipovsky A."/>
            <person name="Liu X."/>
            <person name="Liu J."/>
            <person name="Liu S."/>
            <person name="Lokyitsang T."/>
            <person name="Lokyitsang Y."/>
            <person name="Lubonja R."/>
            <person name="Lui A."/>
            <person name="MacDonald P."/>
            <person name="Magnisalis V."/>
            <person name="Maru K."/>
            <person name="Matthews C."/>
            <person name="McCusker W."/>
            <person name="McDonough S."/>
            <person name="Mehta T."/>
            <person name="Meldrim J."/>
            <person name="Meneus L."/>
            <person name="Mihai O."/>
            <person name="Mihalev A."/>
            <person name="Mihova T."/>
            <person name="Mittelman R."/>
            <person name="Mlenga V."/>
            <person name="Montmayeur A."/>
            <person name="Mulrain L."/>
            <person name="Navidi A."/>
            <person name="Naylor J."/>
            <person name="Negash T."/>
            <person name="Nguyen T."/>
            <person name="Nguyen N."/>
            <person name="Nicol R."/>
            <person name="Norbu C."/>
            <person name="Norbu N."/>
            <person name="Novod N."/>
            <person name="O'Neill B."/>
            <person name="Osman S."/>
            <person name="Markiewicz E."/>
            <person name="Oyono O.L."/>
            <person name="Patti C."/>
            <person name="Phunkhang P."/>
            <person name="Pierre F."/>
            <person name="Priest M."/>
            <person name="Raghuraman S."/>
            <person name="Rege F."/>
            <person name="Reyes R."/>
            <person name="Rise C."/>
            <person name="Rogov P."/>
            <person name="Ross K."/>
            <person name="Ryan E."/>
            <person name="Settipalli S."/>
            <person name="Shea T."/>
            <person name="Sherpa N."/>
            <person name="Shi L."/>
            <person name="Shih D."/>
            <person name="Sparrow T."/>
            <person name="Spaulding J."/>
            <person name="Stalker J."/>
            <person name="Stange-Thomann N."/>
            <person name="Stavropoulos S."/>
            <person name="Stone C."/>
            <person name="Strader C."/>
            <person name="Tesfaye S."/>
            <person name="Thomson T."/>
            <person name="Thoulutsang Y."/>
            <person name="Thoulutsang D."/>
            <person name="Topham K."/>
            <person name="Topping I."/>
            <person name="Tsamla T."/>
            <person name="Vassiliev H."/>
            <person name="Vo A."/>
            <person name="Wangchuk T."/>
            <person name="Wangdi T."/>
            <person name="Weiand M."/>
            <person name="Wilkinson J."/>
            <person name="Wilson A."/>
            <person name="Yadav S."/>
            <person name="Young G."/>
            <person name="Yu Q."/>
            <person name="Zembek L."/>
            <person name="Zhong D."/>
            <person name="Zimmer A."/>
            <person name="Zwirko Z."/>
            <person name="Jaffe D.B."/>
            <person name="Alvarez P."/>
            <person name="Brockman W."/>
            <person name="Butler J."/>
            <person name="Chin C."/>
            <person name="Gnerre S."/>
            <person name="Grabherr M."/>
            <person name="Kleber M."/>
            <person name="Mauceli E."/>
            <person name="MacCallum I."/>
        </authorList>
    </citation>
    <scope>NUCLEOTIDE SEQUENCE [LARGE SCALE GENOMIC DNA]</scope>
    <source>
        <strain evidence="3">Tucson 15081-1352.22</strain>
    </source>
</reference>
<proteinExistence type="predicted"/>
<feature type="compositionally biased region" description="Low complexity" evidence="1">
    <location>
        <begin position="245"/>
        <end position="277"/>
    </location>
</feature>
<dbReference type="Proteomes" id="UP000009192">
    <property type="component" value="Unassembled WGS sequence"/>
</dbReference>
<sequence>QQQQQQHPLLSAISGNNYADTQRAHYPWHHQHHQQQQLYQNPYLHYGRPLLAAASNHNGAYASTGGGHSGYGMEPSVEYEVQQTPPSGSYSSYHPSGGSAPAHPPPLSQHPPHPPHPPYPPPYHAPKSPPTTPPTKKKKSGSSVMSALTLLSFFFFVNMLQSCIKEHISDINPTVMVLTSVGSRNRFNKLAEMNSREQTSSPASTTASESASSWQQQQQQLIVTPAVTLHTPYSSGLVTNKPASHTHSYQQSHQQQHYHQNHQQQLQHQQHEQQQQPYHDDADYNNGHRTPSSAADFYPNRTYIDQSLRPDSPNSNSYSNSNSNSDSYSDSDFDYYQHHYYPERERHRHHYMDYAWSSGSVHSRPHLHPQPHPHPQSYSHAAGNKRYSSSASLGAQSGVSSYSDNARYRQTNDDLQLQLQLQLPLHFGIDCTRLATQKRNLKFSWLPFGPWSSSPNDDPPACLSFGTDMPVGKLALALALALPTRAVTAAAGVRVPLRLHTLMRDFRTLNEVNGIAAQTRDLSKDTAAAWA</sequence>
<feature type="compositionally biased region" description="Low complexity" evidence="1">
    <location>
        <begin position="85"/>
        <end position="101"/>
    </location>
</feature>
<name>B4K6M0_DROMO</name>
<gene>
    <name evidence="2" type="primary">Dmoj\GI10461</name>
    <name evidence="2" type="ORF">Dmoj_GI10461</name>
</gene>
<dbReference type="EMBL" id="CH933806">
    <property type="protein sequence ID" value="EDW16320.2"/>
    <property type="molecule type" value="Genomic_DNA"/>
</dbReference>
<feature type="region of interest" description="Disordered" evidence="1">
    <location>
        <begin position="79"/>
        <end position="140"/>
    </location>
</feature>
<feature type="compositionally biased region" description="Low complexity" evidence="1">
    <location>
        <begin position="198"/>
        <end position="217"/>
    </location>
</feature>
<evidence type="ECO:0000313" key="2">
    <source>
        <dbReference type="EMBL" id="EDW16320.2"/>
    </source>
</evidence>
<organism evidence="2 3">
    <name type="scientific">Drosophila mojavensis</name>
    <name type="common">Fruit fly</name>
    <dbReference type="NCBI Taxonomy" id="7230"/>
    <lineage>
        <taxon>Eukaryota</taxon>
        <taxon>Metazoa</taxon>
        <taxon>Ecdysozoa</taxon>
        <taxon>Arthropoda</taxon>
        <taxon>Hexapoda</taxon>
        <taxon>Insecta</taxon>
        <taxon>Pterygota</taxon>
        <taxon>Neoptera</taxon>
        <taxon>Endopterygota</taxon>
        <taxon>Diptera</taxon>
        <taxon>Brachycera</taxon>
        <taxon>Muscomorpha</taxon>
        <taxon>Ephydroidea</taxon>
        <taxon>Drosophilidae</taxon>
        <taxon>Drosophila</taxon>
    </lineage>
</organism>
<feature type="compositionally biased region" description="Polar residues" evidence="1">
    <location>
        <begin position="233"/>
        <end position="243"/>
    </location>
</feature>
<feature type="non-terminal residue" evidence="2">
    <location>
        <position position="1"/>
    </location>
</feature>
<feature type="region of interest" description="Disordered" evidence="1">
    <location>
        <begin position="192"/>
        <end position="217"/>
    </location>
</feature>
<keyword evidence="3" id="KW-1185">Reference proteome</keyword>
<protein>
    <submittedName>
        <fullName evidence="2">Uncharacterized protein</fullName>
    </submittedName>
</protein>
<dbReference type="OrthoDB" id="7744547at2759"/>
<accession>B4K6M0</accession>